<gene>
    <name evidence="1" type="ORF">IV49_GL002117</name>
</gene>
<organism evidence="1 2">
    <name type="scientific">Kandleria vitulina DSM 20405</name>
    <dbReference type="NCBI Taxonomy" id="1410657"/>
    <lineage>
        <taxon>Bacteria</taxon>
        <taxon>Bacillati</taxon>
        <taxon>Bacillota</taxon>
        <taxon>Erysipelotrichia</taxon>
        <taxon>Erysipelotrichales</taxon>
        <taxon>Coprobacillaceae</taxon>
        <taxon>Kandleria</taxon>
    </lineage>
</organism>
<name>A0A0R2HM20_9FIRM</name>
<reference evidence="1 2" key="1">
    <citation type="journal article" date="2015" name="Genome Announc.">
        <title>Expanding the biotechnology potential of lactobacilli through comparative genomics of 213 strains and associated genera.</title>
        <authorList>
            <person name="Sun Z."/>
            <person name="Harris H.M."/>
            <person name="McCann A."/>
            <person name="Guo C."/>
            <person name="Argimon S."/>
            <person name="Zhang W."/>
            <person name="Yang X."/>
            <person name="Jeffery I.B."/>
            <person name="Cooney J.C."/>
            <person name="Kagawa T.F."/>
            <person name="Liu W."/>
            <person name="Song Y."/>
            <person name="Salvetti E."/>
            <person name="Wrobel A."/>
            <person name="Rasinkangas P."/>
            <person name="Parkhill J."/>
            <person name="Rea M.C."/>
            <person name="O'Sullivan O."/>
            <person name="Ritari J."/>
            <person name="Douillard F.P."/>
            <person name="Paul Ross R."/>
            <person name="Yang R."/>
            <person name="Briner A.E."/>
            <person name="Felis G.E."/>
            <person name="de Vos W.M."/>
            <person name="Barrangou R."/>
            <person name="Klaenhammer T.R."/>
            <person name="Caufield P.W."/>
            <person name="Cui Y."/>
            <person name="Zhang H."/>
            <person name="O'Toole P.W."/>
        </authorList>
    </citation>
    <scope>NUCLEOTIDE SEQUENCE [LARGE SCALE GENOMIC DNA]</scope>
    <source>
        <strain evidence="1 2">DSM 20405</strain>
    </source>
</reference>
<comment type="caution">
    <text evidence="1">The sequence shown here is derived from an EMBL/GenBank/DDBJ whole genome shotgun (WGS) entry which is preliminary data.</text>
</comment>
<sequence>MDSDFYACICEGAAEEEIMNILLDANKLKFSREQLLEEKIIRCRMARNFQKRYLGKGFKKSLTILRILDSPNEKFKLDKAYKDKVNVIDVITSPEIEMLIIINEDKYTDFQKYKSKLKPSEYCIEKLGLQYVKNKEFIREYFSDVELLVKAIKKHKSLHKQIKDKKCLADLLNE</sequence>
<dbReference type="EMBL" id="JQBL01000009">
    <property type="protein sequence ID" value="KRN50468.1"/>
    <property type="molecule type" value="Genomic_DNA"/>
</dbReference>
<dbReference type="RefSeq" id="WP_201783588.1">
    <property type="nucleotide sequence ID" value="NZ_JNKN01000009.1"/>
</dbReference>
<keyword evidence="2" id="KW-1185">Reference proteome</keyword>
<dbReference type="AlphaFoldDB" id="A0A0R2HM20"/>
<dbReference type="Proteomes" id="UP000051841">
    <property type="component" value="Unassembled WGS sequence"/>
</dbReference>
<dbReference type="PATRIC" id="fig|1410657.5.peg.2187"/>
<evidence type="ECO:0000313" key="1">
    <source>
        <dbReference type="EMBL" id="KRN50468.1"/>
    </source>
</evidence>
<proteinExistence type="predicted"/>
<accession>A0A0R2HM20</accession>
<evidence type="ECO:0000313" key="2">
    <source>
        <dbReference type="Proteomes" id="UP000051841"/>
    </source>
</evidence>
<protein>
    <submittedName>
        <fullName evidence="1">Uncharacterized protein</fullName>
    </submittedName>
</protein>